<proteinExistence type="predicted"/>
<dbReference type="Pfam" id="PF05137">
    <property type="entry name" value="PilN"/>
    <property type="match status" value="1"/>
</dbReference>
<keyword evidence="2" id="KW-1185">Reference proteome</keyword>
<name>A0A545SLS8_9RHOB</name>
<sequence>MRHGGRSSQSKGAYRGWFNQTLDRFFAVFSGQPLAPLVTFDPNGRDIDVRRRDIVAPASLLAPGASSISPLPKAILVDVVLPKDIMLTRLLSLPKSARNKVAEIAAFDLVRKTPFKPTDVYSAVWLETSSGDELSVTQHVAKRSEIDAILRRLESVGLRVRKICIENRASSPLVDRTELVAPYAKVWRRLNIALVGLGGLLATALWTIPGWHAQNAIAKLEPALLERRTDVVAMRQRFEQKNASATQTERFLQAVTQRARMVEILRALTVTLPDEVWLSDVVLRQGQLVISGETSGSATDLVLNLAKTPIFIGPRLSGPVSRTSNGGERFQIAMTVEVQ</sequence>
<dbReference type="Proteomes" id="UP000315816">
    <property type="component" value="Unassembled WGS sequence"/>
</dbReference>
<dbReference type="PANTHER" id="PTHR40278">
    <property type="entry name" value="DNA UTILIZATION PROTEIN HOFN"/>
    <property type="match status" value="1"/>
</dbReference>
<dbReference type="Gene3D" id="3.30.420.380">
    <property type="match status" value="1"/>
</dbReference>
<evidence type="ECO:0000313" key="1">
    <source>
        <dbReference type="EMBL" id="TQV65796.1"/>
    </source>
</evidence>
<dbReference type="AlphaFoldDB" id="A0A545SLS8"/>
<dbReference type="InterPro" id="IPR052534">
    <property type="entry name" value="Extracell_DNA_Util/SecSys_Comp"/>
</dbReference>
<reference evidence="1 2" key="1">
    <citation type="submission" date="2019-06" db="EMBL/GenBank/DDBJ databases">
        <title>A novel species of marine bacteria.</title>
        <authorList>
            <person name="Wang Y."/>
        </authorList>
    </citation>
    <scope>NUCLEOTIDE SEQUENCE [LARGE SCALE GENOMIC DNA]</scope>
    <source>
        <strain evidence="1 2">MA1-10</strain>
    </source>
</reference>
<gene>
    <name evidence="1" type="ORF">FIL88_15985</name>
</gene>
<dbReference type="PANTHER" id="PTHR40278:SF1">
    <property type="entry name" value="DNA UTILIZATION PROTEIN HOFN"/>
    <property type="match status" value="1"/>
</dbReference>
<organism evidence="1 2">
    <name type="scientific">Aliiroseovarius halocynthiae</name>
    <dbReference type="NCBI Taxonomy" id="985055"/>
    <lineage>
        <taxon>Bacteria</taxon>
        <taxon>Pseudomonadati</taxon>
        <taxon>Pseudomonadota</taxon>
        <taxon>Alphaproteobacteria</taxon>
        <taxon>Rhodobacterales</taxon>
        <taxon>Paracoccaceae</taxon>
        <taxon>Aliiroseovarius</taxon>
    </lineage>
</organism>
<comment type="caution">
    <text evidence="1">The sequence shown here is derived from an EMBL/GenBank/DDBJ whole genome shotgun (WGS) entry which is preliminary data.</text>
</comment>
<accession>A0A545SLS8</accession>
<protein>
    <recommendedName>
        <fullName evidence="3">PilN domain-containing protein</fullName>
    </recommendedName>
</protein>
<evidence type="ECO:0008006" key="3">
    <source>
        <dbReference type="Google" id="ProtNLM"/>
    </source>
</evidence>
<dbReference type="EMBL" id="VICH01000016">
    <property type="protein sequence ID" value="TQV65796.1"/>
    <property type="molecule type" value="Genomic_DNA"/>
</dbReference>
<dbReference type="OrthoDB" id="7866441at2"/>
<evidence type="ECO:0000313" key="2">
    <source>
        <dbReference type="Proteomes" id="UP000315816"/>
    </source>
</evidence>
<dbReference type="InterPro" id="IPR007813">
    <property type="entry name" value="PilN"/>
</dbReference>